<gene>
    <name evidence="2" type="ORF">PSYPI_44216</name>
</gene>
<reference evidence="2 3" key="1">
    <citation type="journal article" date="2011" name="PLoS Pathog.">
        <title>Dynamic evolution of pathogenicity revealed by sequencing and comparative genomics of 19 Pseudomonas syringae isolates.</title>
        <authorList>
            <person name="Baltrus D.A."/>
            <person name="Nishimura M.T."/>
            <person name="Romanchuk A."/>
            <person name="Chang J.H."/>
            <person name="Mukhtar M.S."/>
            <person name="Cherkis K."/>
            <person name="Roach J."/>
            <person name="Grant S.R."/>
            <person name="Jones C.D."/>
            <person name="Dangl J.L."/>
        </authorList>
    </citation>
    <scope>NUCLEOTIDE SEQUENCE [LARGE SCALE GENOMIC DNA]</scope>
    <source>
        <strain evidence="2 3">1704B</strain>
    </source>
</reference>
<sequence length="66" mass="7301">PSHDGARLELALEPELLRNLTSLAQRQGVTLFVVLLATFKSLLHRYSGQTDIRVGGLIANRTRSET</sequence>
<evidence type="ECO:0000259" key="1">
    <source>
        <dbReference type="Pfam" id="PF00668"/>
    </source>
</evidence>
<dbReference type="GO" id="GO:0003824">
    <property type="term" value="F:catalytic activity"/>
    <property type="evidence" value="ECO:0007669"/>
    <property type="project" value="InterPro"/>
</dbReference>
<dbReference type="AlphaFoldDB" id="F3GPH6"/>
<evidence type="ECO:0000313" key="3">
    <source>
        <dbReference type="Proteomes" id="UP000004986"/>
    </source>
</evidence>
<evidence type="ECO:0000313" key="2">
    <source>
        <dbReference type="EMBL" id="EGH48979.1"/>
    </source>
</evidence>
<accession>F3GPH6</accession>
<dbReference type="SUPFAM" id="SSF52777">
    <property type="entry name" value="CoA-dependent acyltransferases"/>
    <property type="match status" value="1"/>
</dbReference>
<keyword evidence="3" id="KW-1185">Reference proteome</keyword>
<name>F3GPH6_PSESJ</name>
<dbReference type="EMBL" id="AEAI01003699">
    <property type="protein sequence ID" value="EGH48979.1"/>
    <property type="molecule type" value="Genomic_DNA"/>
</dbReference>
<dbReference type="InterPro" id="IPR001242">
    <property type="entry name" value="Condensation_dom"/>
</dbReference>
<organism evidence="2 3">
    <name type="scientific">Pseudomonas syringae pv. pisi str. 1704B</name>
    <dbReference type="NCBI Taxonomy" id="629263"/>
    <lineage>
        <taxon>Bacteria</taxon>
        <taxon>Pseudomonadati</taxon>
        <taxon>Pseudomonadota</taxon>
        <taxon>Gammaproteobacteria</taxon>
        <taxon>Pseudomonadales</taxon>
        <taxon>Pseudomonadaceae</taxon>
        <taxon>Pseudomonas</taxon>
        <taxon>Pseudomonas syringae</taxon>
    </lineage>
</organism>
<feature type="domain" description="Condensation" evidence="1">
    <location>
        <begin position="4"/>
        <end position="64"/>
    </location>
</feature>
<feature type="non-terminal residue" evidence="2">
    <location>
        <position position="1"/>
    </location>
</feature>
<dbReference type="HOGENOM" id="CLU_2837447_0_0_6"/>
<dbReference type="Proteomes" id="UP000004986">
    <property type="component" value="Unassembled WGS sequence"/>
</dbReference>
<dbReference type="Gene3D" id="3.30.559.30">
    <property type="entry name" value="Nonribosomal peptide synthetase, condensation domain"/>
    <property type="match status" value="1"/>
</dbReference>
<comment type="caution">
    <text evidence="2">The sequence shown here is derived from an EMBL/GenBank/DDBJ whole genome shotgun (WGS) entry which is preliminary data.</text>
</comment>
<feature type="non-terminal residue" evidence="2">
    <location>
        <position position="66"/>
    </location>
</feature>
<protein>
    <submittedName>
        <fullName evidence="2">Pyoverdine sidechain peptide synthetase I, epsilon-Lys module</fullName>
    </submittedName>
</protein>
<proteinExistence type="predicted"/>
<dbReference type="Pfam" id="PF00668">
    <property type="entry name" value="Condensation"/>
    <property type="match status" value="1"/>
</dbReference>